<feature type="non-terminal residue" evidence="7">
    <location>
        <position position="1"/>
    </location>
</feature>
<dbReference type="Pfam" id="PF03706">
    <property type="entry name" value="LPG_synthase_TM"/>
    <property type="match status" value="1"/>
</dbReference>
<organism evidence="7 8">
    <name type="scientific">Staphylococcus aureus</name>
    <dbReference type="NCBI Taxonomy" id="1280"/>
    <lineage>
        <taxon>Bacteria</taxon>
        <taxon>Bacillati</taxon>
        <taxon>Bacillota</taxon>
        <taxon>Bacilli</taxon>
        <taxon>Bacillales</taxon>
        <taxon>Staphylococcaceae</taxon>
        <taxon>Staphylococcus</taxon>
    </lineage>
</organism>
<protein>
    <recommendedName>
        <fullName evidence="6">Phosphatidylglycerol lysyltransferase</fullName>
        <ecNumber evidence="6">2.3.2.3</ecNumber>
    </recommendedName>
    <alternativeName>
        <fullName evidence="6">Lysylphosphatidylglycerol synthase</fullName>
    </alternativeName>
</protein>
<dbReference type="GO" id="GO:0005886">
    <property type="term" value="C:plasma membrane"/>
    <property type="evidence" value="ECO:0007669"/>
    <property type="project" value="UniProtKB-SubCell"/>
</dbReference>
<keyword evidence="6" id="KW-0808">Transferase</keyword>
<accession>A0AAW4YE10</accession>
<feature type="transmembrane region" description="Helical" evidence="6">
    <location>
        <begin position="134"/>
        <end position="167"/>
    </location>
</feature>
<dbReference type="GO" id="GO:0050071">
    <property type="term" value="F:phosphatidylglycerol lysyltransferase activity"/>
    <property type="evidence" value="ECO:0007669"/>
    <property type="project" value="UniProtKB-EC"/>
</dbReference>
<evidence type="ECO:0000256" key="1">
    <source>
        <dbReference type="ARBA" id="ARBA00004651"/>
    </source>
</evidence>
<evidence type="ECO:0000256" key="3">
    <source>
        <dbReference type="ARBA" id="ARBA00022692"/>
    </source>
</evidence>
<keyword evidence="5 6" id="KW-0472">Membrane</keyword>
<dbReference type="AlphaFoldDB" id="A0AAW4YE10"/>
<name>A0AAW4YE10_STAAU</name>
<dbReference type="Proteomes" id="UP001200271">
    <property type="component" value="Unassembled WGS sequence"/>
</dbReference>
<dbReference type="GO" id="GO:0006629">
    <property type="term" value="P:lipid metabolic process"/>
    <property type="evidence" value="ECO:0007669"/>
    <property type="project" value="UniProtKB-KW"/>
</dbReference>
<comment type="subcellular location">
    <subcellularLocation>
        <location evidence="1 6">Cell membrane</location>
        <topology evidence="1 6">Multi-pass membrane protein</topology>
    </subcellularLocation>
</comment>
<feature type="transmembrane region" description="Helical" evidence="6">
    <location>
        <begin position="34"/>
        <end position="59"/>
    </location>
</feature>
<comment type="similarity">
    <text evidence="6">Belongs to the LPG synthase family.</text>
</comment>
<sequence>INALNAIVGFGGFIGAGVRAMVYKNYTHDKKKLVHFISLILISMLTGLSLLSLLIVFHVFDASLILNKITWVRWVLYAVSLFLPLFIIYSMVRPPDKNNRYVGLYCTLVSCVEWLAAAVVLYFCGVIVDVHVSFMSFIAIFIIAALSGLVSFIPGGFGAFDLVVLLGFKTLGVPEEKVLLML</sequence>
<dbReference type="GO" id="GO:0046677">
    <property type="term" value="P:response to antibiotic"/>
    <property type="evidence" value="ECO:0007669"/>
    <property type="project" value="UniProtKB-KW"/>
</dbReference>
<keyword evidence="6" id="KW-0046">Antibiotic resistance</keyword>
<keyword evidence="6" id="KW-0443">Lipid metabolism</keyword>
<feature type="transmembrane region" description="Helical" evidence="6">
    <location>
        <begin position="71"/>
        <end position="92"/>
    </location>
</feature>
<reference evidence="7" key="1">
    <citation type="journal article" date="2021" name="Front Med (Lausanne)">
        <title>The Prevalence and Determinants of Fusidic Acid Resistance Among Methicillin-Resistant Staphylococcus aureus Clinical Isolates in China.</title>
        <authorList>
            <person name="Zhao H."/>
            <person name="Wang X."/>
            <person name="Wang B."/>
            <person name="Xu Y."/>
            <person name="Rao L."/>
            <person name="Wan B."/>
            <person name="Guo Y."/>
            <person name="Wu X."/>
            <person name="Yu J."/>
            <person name="Chen L."/>
            <person name="Li M."/>
            <person name="Yu F."/>
        </authorList>
    </citation>
    <scope>NUCLEOTIDE SEQUENCE</scope>
    <source>
        <strain evidence="7">NC-4</strain>
    </source>
</reference>
<dbReference type="EC" id="2.3.2.3" evidence="6"/>
<keyword evidence="3 6" id="KW-0812">Transmembrane</keyword>
<comment type="caution">
    <text evidence="7">The sequence shown here is derived from an EMBL/GenBank/DDBJ whole genome shotgun (WGS) entry which is preliminary data.</text>
</comment>
<keyword evidence="4 6" id="KW-1133">Transmembrane helix</keyword>
<evidence type="ECO:0000256" key="2">
    <source>
        <dbReference type="ARBA" id="ARBA00022475"/>
    </source>
</evidence>
<evidence type="ECO:0000256" key="4">
    <source>
        <dbReference type="ARBA" id="ARBA00022989"/>
    </source>
</evidence>
<feature type="transmembrane region" description="Helical" evidence="6">
    <location>
        <begin position="104"/>
        <end position="128"/>
    </location>
</feature>
<gene>
    <name evidence="6" type="primary">mprF</name>
    <name evidence="7" type="ORF">LB359_19565</name>
</gene>
<keyword evidence="2" id="KW-1003">Cell membrane</keyword>
<feature type="non-terminal residue" evidence="7">
    <location>
        <position position="182"/>
    </location>
</feature>
<dbReference type="InterPro" id="IPR022791">
    <property type="entry name" value="L-PG_synthase/AglD"/>
</dbReference>
<comment type="catalytic activity">
    <reaction evidence="6">
        <text>L-lysyl-tRNA(Lys) + a 1,2-diacyl-sn-glycero-3-phospho-(1'-sn-glycerol) = a 1,2-diacyl-sn-glycero-3-phospho-1'-(3'-O-L-lysyl)-sn-glycerol + tRNA(Lys)</text>
        <dbReference type="Rhea" id="RHEA:10668"/>
        <dbReference type="Rhea" id="RHEA-COMP:9696"/>
        <dbReference type="Rhea" id="RHEA-COMP:9697"/>
        <dbReference type="ChEBI" id="CHEBI:64716"/>
        <dbReference type="ChEBI" id="CHEBI:75792"/>
        <dbReference type="ChEBI" id="CHEBI:78442"/>
        <dbReference type="ChEBI" id="CHEBI:78529"/>
        <dbReference type="EC" id="2.3.2.3"/>
    </reaction>
</comment>
<reference evidence="7" key="2">
    <citation type="submission" date="2023-08" db="EMBL/GenBank/DDBJ databases">
        <authorList>
            <person name="Zhao H."/>
            <person name="Wang X."/>
        </authorList>
    </citation>
    <scope>NUCLEOTIDE SEQUENCE</scope>
    <source>
        <strain evidence="7">NC-4</strain>
    </source>
</reference>
<comment type="function">
    <text evidence="6">Catalyzes the transfer of a lysyl group from L-lysyl-tRNA(Lys) to membrane-bound phosphatidylglycerol (PG), which produces lysylphosphatidylglycerol (LPG), a major component of the bacterial membrane with a positive net charge. LPG synthesis contributes to bacterial virulence as it is involved in the resistance mechanism against cationic antimicrobial peptides (CAMP) produces by the host's immune system (defensins, cathelicidins) and by the competing microorganisms.</text>
</comment>
<evidence type="ECO:0000313" key="8">
    <source>
        <dbReference type="Proteomes" id="UP001200271"/>
    </source>
</evidence>
<evidence type="ECO:0000256" key="5">
    <source>
        <dbReference type="ARBA" id="ARBA00023136"/>
    </source>
</evidence>
<evidence type="ECO:0000256" key="6">
    <source>
        <dbReference type="RuleBase" id="RU363042"/>
    </source>
</evidence>
<proteinExistence type="inferred from homology"/>
<evidence type="ECO:0000313" key="7">
    <source>
        <dbReference type="EMBL" id="MCE3364418.1"/>
    </source>
</evidence>
<feature type="transmembrane region" description="Helical" evidence="6">
    <location>
        <begin position="6"/>
        <end position="22"/>
    </location>
</feature>
<dbReference type="EMBL" id="JAIUEN010000820">
    <property type="protein sequence ID" value="MCE3364418.1"/>
    <property type="molecule type" value="Genomic_DNA"/>
</dbReference>